<protein>
    <submittedName>
        <fullName evidence="1">Uncharacterized protein</fullName>
    </submittedName>
</protein>
<comment type="caution">
    <text evidence="1">The sequence shown here is derived from an EMBL/GenBank/DDBJ whole genome shotgun (WGS) entry which is preliminary data.</text>
</comment>
<name>A0A812LDS5_9DINO</name>
<dbReference type="EMBL" id="CAJNDS010001057">
    <property type="protein sequence ID" value="CAE7245699.1"/>
    <property type="molecule type" value="Genomic_DNA"/>
</dbReference>
<proteinExistence type="predicted"/>
<dbReference type="OrthoDB" id="410015at2759"/>
<evidence type="ECO:0000313" key="1">
    <source>
        <dbReference type="EMBL" id="CAE7245699.1"/>
    </source>
</evidence>
<accession>A0A812LDS5</accession>
<organism evidence="1 2">
    <name type="scientific">Symbiodinium natans</name>
    <dbReference type="NCBI Taxonomy" id="878477"/>
    <lineage>
        <taxon>Eukaryota</taxon>
        <taxon>Sar</taxon>
        <taxon>Alveolata</taxon>
        <taxon>Dinophyceae</taxon>
        <taxon>Suessiales</taxon>
        <taxon>Symbiodiniaceae</taxon>
        <taxon>Symbiodinium</taxon>
    </lineage>
</organism>
<evidence type="ECO:0000313" key="2">
    <source>
        <dbReference type="Proteomes" id="UP000604046"/>
    </source>
</evidence>
<dbReference type="Proteomes" id="UP000604046">
    <property type="component" value="Unassembled WGS sequence"/>
</dbReference>
<gene>
    <name evidence="1" type="ORF">SNAT2548_LOCUS11612</name>
</gene>
<reference evidence="1" key="1">
    <citation type="submission" date="2021-02" db="EMBL/GenBank/DDBJ databases">
        <authorList>
            <person name="Dougan E. K."/>
            <person name="Rhodes N."/>
            <person name="Thang M."/>
            <person name="Chan C."/>
        </authorList>
    </citation>
    <scope>NUCLEOTIDE SEQUENCE</scope>
</reference>
<sequence>MHPLFIGGLNLSFSVQYSNSTNSLPGGIKSIKASAKNSIIFHQTGLRLEGIDLEAEIMEDSRRADGYAKDCMTQRINGTRIGTKTEGPALIVMCLTEEFDYMHFTMQLVEDYLKPDSTFAAVSFFKRFAMTESKPETPRVLCNICPHTNLTWYTLST</sequence>
<dbReference type="AlphaFoldDB" id="A0A812LDS5"/>
<keyword evidence="2" id="KW-1185">Reference proteome</keyword>